<gene>
    <name evidence="19" type="ORF">DES47_105357</name>
</gene>
<name>A0A4R6QL17_9BURK</name>
<evidence type="ECO:0000313" key="19">
    <source>
        <dbReference type="EMBL" id="TDP63352.1"/>
    </source>
</evidence>
<evidence type="ECO:0000256" key="15">
    <source>
        <dbReference type="SAM" id="SignalP"/>
    </source>
</evidence>
<keyword evidence="14" id="KW-0449">Lipoprotein</keyword>
<evidence type="ECO:0000256" key="7">
    <source>
        <dbReference type="ARBA" id="ARBA00022729"/>
    </source>
</evidence>
<keyword evidence="13" id="KW-0998">Cell outer membrane</keyword>
<dbReference type="InterPro" id="IPR049712">
    <property type="entry name" value="Poly_export"/>
</dbReference>
<dbReference type="Proteomes" id="UP000295361">
    <property type="component" value="Unassembled WGS sequence"/>
</dbReference>
<dbReference type="InterPro" id="IPR003715">
    <property type="entry name" value="Poly_export_N"/>
</dbReference>
<protein>
    <submittedName>
        <fullName evidence="19">Polysaccharide export outer membrane protein</fullName>
    </submittedName>
</protein>
<keyword evidence="10" id="KW-0626">Porin</keyword>
<dbReference type="InterPro" id="IPR054765">
    <property type="entry name" value="SLBB_dom"/>
</dbReference>
<dbReference type="GO" id="GO:0046930">
    <property type="term" value="C:pore complex"/>
    <property type="evidence" value="ECO:0007669"/>
    <property type="project" value="UniProtKB-KW"/>
</dbReference>
<evidence type="ECO:0000256" key="5">
    <source>
        <dbReference type="ARBA" id="ARBA00022597"/>
    </source>
</evidence>
<dbReference type="PANTHER" id="PTHR33619">
    <property type="entry name" value="POLYSACCHARIDE EXPORT PROTEIN GFCE-RELATED"/>
    <property type="match status" value="1"/>
</dbReference>
<comment type="caution">
    <text evidence="19">The sequence shown here is derived from an EMBL/GenBank/DDBJ whole genome shotgun (WGS) entry which is preliminary data.</text>
</comment>
<evidence type="ECO:0000256" key="1">
    <source>
        <dbReference type="ARBA" id="ARBA00004571"/>
    </source>
</evidence>
<dbReference type="GO" id="GO:0015159">
    <property type="term" value="F:polysaccharide transmembrane transporter activity"/>
    <property type="evidence" value="ECO:0007669"/>
    <property type="project" value="InterPro"/>
</dbReference>
<evidence type="ECO:0000256" key="10">
    <source>
        <dbReference type="ARBA" id="ARBA00023114"/>
    </source>
</evidence>
<dbReference type="GO" id="GO:0009279">
    <property type="term" value="C:cell outer membrane"/>
    <property type="evidence" value="ECO:0007669"/>
    <property type="project" value="UniProtKB-SubCell"/>
</dbReference>
<keyword evidence="4" id="KW-1134">Transmembrane beta strand</keyword>
<dbReference type="PANTHER" id="PTHR33619:SF3">
    <property type="entry name" value="POLYSACCHARIDE EXPORT PROTEIN GFCE-RELATED"/>
    <property type="match status" value="1"/>
</dbReference>
<dbReference type="Pfam" id="PF22461">
    <property type="entry name" value="SLBB_2"/>
    <property type="match status" value="1"/>
</dbReference>
<dbReference type="InterPro" id="IPR017478">
    <property type="entry name" value="Polysacc_export_EpsE"/>
</dbReference>
<dbReference type="Pfam" id="PF10531">
    <property type="entry name" value="SLBB"/>
    <property type="match status" value="1"/>
</dbReference>
<evidence type="ECO:0000256" key="4">
    <source>
        <dbReference type="ARBA" id="ARBA00022452"/>
    </source>
</evidence>
<evidence type="ECO:0000259" key="17">
    <source>
        <dbReference type="Pfam" id="PF10531"/>
    </source>
</evidence>
<dbReference type="AlphaFoldDB" id="A0A4R6QL17"/>
<dbReference type="EMBL" id="SNXS01000005">
    <property type="protein sequence ID" value="TDP63352.1"/>
    <property type="molecule type" value="Genomic_DNA"/>
</dbReference>
<feature type="chain" id="PRO_5020241272" evidence="15">
    <location>
        <begin position="34"/>
        <end position="284"/>
    </location>
</feature>
<dbReference type="Pfam" id="PF02563">
    <property type="entry name" value="Poly_export"/>
    <property type="match status" value="1"/>
</dbReference>
<proteinExistence type="inferred from homology"/>
<keyword evidence="3" id="KW-0813">Transport</keyword>
<dbReference type="FunCoup" id="A0A4R6QL17">
    <property type="interactions" value="132"/>
</dbReference>
<feature type="domain" description="SLBB" evidence="18">
    <location>
        <begin position="124"/>
        <end position="204"/>
    </location>
</feature>
<dbReference type="Gene3D" id="3.10.560.10">
    <property type="entry name" value="Outer membrane lipoprotein wza domain like"/>
    <property type="match status" value="2"/>
</dbReference>
<evidence type="ECO:0000256" key="8">
    <source>
        <dbReference type="ARBA" id="ARBA00023047"/>
    </source>
</evidence>
<keyword evidence="6" id="KW-0812">Transmembrane</keyword>
<evidence type="ECO:0000259" key="16">
    <source>
        <dbReference type="Pfam" id="PF02563"/>
    </source>
</evidence>
<evidence type="ECO:0000256" key="13">
    <source>
        <dbReference type="ARBA" id="ARBA00023237"/>
    </source>
</evidence>
<evidence type="ECO:0000256" key="14">
    <source>
        <dbReference type="ARBA" id="ARBA00023288"/>
    </source>
</evidence>
<dbReference type="RefSeq" id="WP_133702522.1">
    <property type="nucleotide sequence ID" value="NZ_SNXS01000005.1"/>
</dbReference>
<evidence type="ECO:0000256" key="9">
    <source>
        <dbReference type="ARBA" id="ARBA00023065"/>
    </source>
</evidence>
<dbReference type="InterPro" id="IPR019554">
    <property type="entry name" value="Soluble_ligand-bd"/>
</dbReference>
<dbReference type="GO" id="GO:0006811">
    <property type="term" value="P:monoatomic ion transport"/>
    <property type="evidence" value="ECO:0007669"/>
    <property type="project" value="UniProtKB-KW"/>
</dbReference>
<dbReference type="GO" id="GO:0015288">
    <property type="term" value="F:porin activity"/>
    <property type="evidence" value="ECO:0007669"/>
    <property type="project" value="UniProtKB-KW"/>
</dbReference>
<evidence type="ECO:0000259" key="18">
    <source>
        <dbReference type="Pfam" id="PF22461"/>
    </source>
</evidence>
<organism evidence="19 20">
    <name type="scientific">Roseateles toxinivorans</name>
    <dbReference type="NCBI Taxonomy" id="270368"/>
    <lineage>
        <taxon>Bacteria</taxon>
        <taxon>Pseudomonadati</taxon>
        <taxon>Pseudomonadota</taxon>
        <taxon>Betaproteobacteria</taxon>
        <taxon>Burkholderiales</taxon>
        <taxon>Sphaerotilaceae</taxon>
        <taxon>Roseateles</taxon>
    </lineage>
</organism>
<dbReference type="PROSITE" id="PS51318">
    <property type="entry name" value="TAT"/>
    <property type="match status" value="1"/>
</dbReference>
<reference evidence="19 20" key="1">
    <citation type="submission" date="2019-03" db="EMBL/GenBank/DDBJ databases">
        <title>Genomic Encyclopedia of Type Strains, Phase IV (KMG-IV): sequencing the most valuable type-strain genomes for metagenomic binning, comparative biology and taxonomic classification.</title>
        <authorList>
            <person name="Goeker M."/>
        </authorList>
    </citation>
    <scope>NUCLEOTIDE SEQUENCE [LARGE SCALE GENOMIC DNA]</scope>
    <source>
        <strain evidence="19 20">DSM 16998</strain>
    </source>
</reference>
<accession>A0A4R6QL17</accession>
<evidence type="ECO:0000256" key="12">
    <source>
        <dbReference type="ARBA" id="ARBA00023139"/>
    </source>
</evidence>
<evidence type="ECO:0000256" key="11">
    <source>
        <dbReference type="ARBA" id="ARBA00023136"/>
    </source>
</evidence>
<keyword evidence="8" id="KW-0625">Polysaccharide transport</keyword>
<evidence type="ECO:0000256" key="2">
    <source>
        <dbReference type="ARBA" id="ARBA00009450"/>
    </source>
</evidence>
<dbReference type="InterPro" id="IPR006311">
    <property type="entry name" value="TAT_signal"/>
</dbReference>
<keyword evidence="7 15" id="KW-0732">Signal</keyword>
<comment type="subcellular location">
    <subcellularLocation>
        <location evidence="1">Cell outer membrane</location>
        <topology evidence="1">Multi-pass membrane protein</topology>
    </subcellularLocation>
</comment>
<evidence type="ECO:0000313" key="20">
    <source>
        <dbReference type="Proteomes" id="UP000295361"/>
    </source>
</evidence>
<sequence length="284" mass="30018">MTAKPLLHTLNRSLLAAGTATALALAAAGPAWAQAQTTASAASTEYRLGAGDIVRISVYQNPDLTLETRVSESGVVSYPLLGSIKIGGLAPAQAEKVISDGLKNGNFVKQPQVTVLVIQVRGNQVSVLGQVNRPGRFPIEVAEMRLSDMLANAGGIAGAGAEVVTVVGTRNGQPFRAEVDLPKVFTSGGRGDDLIVQNGDVIWVDRAPMVYIYGEVQRPGPMRLERGMTLMQTLATGGGLTQRGTEKGIRVHRKDASGKVQVVQLAMDESLRDGDVVYVKESLF</sequence>
<keyword evidence="20" id="KW-1185">Reference proteome</keyword>
<evidence type="ECO:0000256" key="6">
    <source>
        <dbReference type="ARBA" id="ARBA00022692"/>
    </source>
</evidence>
<keyword evidence="12" id="KW-0564">Palmitate</keyword>
<keyword evidence="9" id="KW-0406">Ion transport</keyword>
<dbReference type="Gene3D" id="3.30.1950.10">
    <property type="entry name" value="wza like domain"/>
    <property type="match status" value="1"/>
</dbReference>
<evidence type="ECO:0000256" key="3">
    <source>
        <dbReference type="ARBA" id="ARBA00022448"/>
    </source>
</evidence>
<feature type="domain" description="Polysaccharide export protein N-terminal" evidence="16">
    <location>
        <begin position="41"/>
        <end position="117"/>
    </location>
</feature>
<dbReference type="OrthoDB" id="9815244at2"/>
<feature type="domain" description="Soluble ligand binding" evidence="17">
    <location>
        <begin position="209"/>
        <end position="263"/>
    </location>
</feature>
<dbReference type="InParanoid" id="A0A4R6QL17"/>
<comment type="similarity">
    <text evidence="2">Belongs to the BexD/CtrA/VexA family.</text>
</comment>
<feature type="signal peptide" evidence="15">
    <location>
        <begin position="1"/>
        <end position="33"/>
    </location>
</feature>
<keyword evidence="5" id="KW-0762">Sugar transport</keyword>
<dbReference type="NCBIfam" id="TIGR03028">
    <property type="entry name" value="EpsE"/>
    <property type="match status" value="1"/>
</dbReference>
<keyword evidence="11" id="KW-0472">Membrane</keyword>